<comment type="caution">
    <text evidence="4">The sequence shown here is derived from an EMBL/GenBank/DDBJ whole genome shotgun (WGS) entry which is preliminary data.</text>
</comment>
<dbReference type="PROSITE" id="PS50088">
    <property type="entry name" value="ANK_REPEAT"/>
    <property type="match status" value="7"/>
</dbReference>
<dbReference type="EMBL" id="LSRX01000021">
    <property type="protein sequence ID" value="OLQ14024.1"/>
    <property type="molecule type" value="Genomic_DNA"/>
</dbReference>
<dbReference type="InterPro" id="IPR036770">
    <property type="entry name" value="Ankyrin_rpt-contain_sf"/>
</dbReference>
<evidence type="ECO:0000313" key="5">
    <source>
        <dbReference type="Proteomes" id="UP000186817"/>
    </source>
</evidence>
<dbReference type="OrthoDB" id="448960at2759"/>
<dbReference type="PROSITE" id="PS50297">
    <property type="entry name" value="ANK_REP_REGION"/>
    <property type="match status" value="6"/>
</dbReference>
<dbReference type="SUPFAM" id="SSF48403">
    <property type="entry name" value="Ankyrin repeat"/>
    <property type="match status" value="1"/>
</dbReference>
<dbReference type="Pfam" id="PF12796">
    <property type="entry name" value="Ank_2"/>
    <property type="match status" value="2"/>
</dbReference>
<feature type="repeat" description="ANK" evidence="3">
    <location>
        <begin position="266"/>
        <end position="298"/>
    </location>
</feature>
<feature type="repeat" description="ANK" evidence="3">
    <location>
        <begin position="131"/>
        <end position="163"/>
    </location>
</feature>
<name>A0A1Q9F2V4_SYMMI</name>
<dbReference type="PANTHER" id="PTHR24173:SF74">
    <property type="entry name" value="ANKYRIN REPEAT DOMAIN-CONTAINING PROTEIN 16"/>
    <property type="match status" value="1"/>
</dbReference>
<reference evidence="4 5" key="1">
    <citation type="submission" date="2016-02" db="EMBL/GenBank/DDBJ databases">
        <title>Genome analysis of coral dinoflagellate symbionts highlights evolutionary adaptations to a symbiotic lifestyle.</title>
        <authorList>
            <person name="Aranda M."/>
            <person name="Li Y."/>
            <person name="Liew Y.J."/>
            <person name="Baumgarten S."/>
            <person name="Simakov O."/>
            <person name="Wilson M."/>
            <person name="Piel J."/>
            <person name="Ashoor H."/>
            <person name="Bougouffa S."/>
            <person name="Bajic V.B."/>
            <person name="Ryu T."/>
            <person name="Ravasi T."/>
            <person name="Bayer T."/>
            <person name="Micklem G."/>
            <person name="Kim H."/>
            <person name="Bhak J."/>
            <person name="Lajeunesse T.C."/>
            <person name="Voolstra C.R."/>
        </authorList>
    </citation>
    <scope>NUCLEOTIDE SEQUENCE [LARGE SCALE GENOMIC DNA]</scope>
    <source>
        <strain evidence="4 5">CCMP2467</strain>
    </source>
</reference>
<dbReference type="Gene3D" id="1.25.40.20">
    <property type="entry name" value="Ankyrin repeat-containing domain"/>
    <property type="match status" value="3"/>
</dbReference>
<keyword evidence="2 3" id="KW-0040">ANK repeat</keyword>
<feature type="repeat" description="ANK" evidence="3">
    <location>
        <begin position="164"/>
        <end position="196"/>
    </location>
</feature>
<evidence type="ECO:0000256" key="2">
    <source>
        <dbReference type="ARBA" id="ARBA00023043"/>
    </source>
</evidence>
<dbReference type="Proteomes" id="UP000186817">
    <property type="component" value="Unassembled WGS sequence"/>
</dbReference>
<dbReference type="PANTHER" id="PTHR24173">
    <property type="entry name" value="ANKYRIN REPEAT CONTAINING"/>
    <property type="match status" value="1"/>
</dbReference>
<keyword evidence="1" id="KW-0677">Repeat</keyword>
<protein>
    <submittedName>
        <fullName evidence="4">Ankyrin repeat and KH domain-containing protein 1</fullName>
    </submittedName>
</protein>
<dbReference type="CDD" id="cd17039">
    <property type="entry name" value="Ubl_ubiquitin_like"/>
    <property type="match status" value="1"/>
</dbReference>
<dbReference type="Pfam" id="PF13637">
    <property type="entry name" value="Ank_4"/>
    <property type="match status" value="1"/>
</dbReference>
<feature type="repeat" description="ANK" evidence="3">
    <location>
        <begin position="332"/>
        <end position="364"/>
    </location>
</feature>
<sequence length="410" mass="44203">MYSTLLYPEEMTEEPSTFQAGAISDFRQWALDIAPVGEVTGLASNMFYVAGMAMLSVRGLSGEELAVARAEDFRDVRALKHHLRKLHSHPVSLQQLVRDGSCLQDDDRVDSDTELHLVLLSVVSDAQSWQAGKELVDYAAHMGDLQATRSLLQAGAKTDLRDDAGQTALMHAAWGGHVQIVRLLVEHGADKDMLSFGITYGMSALGMAARRERIDVVRLLVDAGADKDLQDLHGRTALMHAAIDGHKAIAYLLMDAGASTSWQDSDGRTALMHAAANGHIGIARLLIQFGADKNSQSTGGVTALMVAAAYGHTEIARLLVDAGADKDLQDIHGRTALMYAAFDGHADIANLLVNVGNGVDLQMVERGKCFVVAAARPSWLQPLAAGLTSCVYCVSWCMLTLARNFRMPLV</sequence>
<feature type="repeat" description="ANK" evidence="3">
    <location>
        <begin position="200"/>
        <end position="232"/>
    </location>
</feature>
<dbReference type="InterPro" id="IPR002110">
    <property type="entry name" value="Ankyrin_rpt"/>
</dbReference>
<organism evidence="4 5">
    <name type="scientific">Symbiodinium microadriaticum</name>
    <name type="common">Dinoflagellate</name>
    <name type="synonym">Zooxanthella microadriatica</name>
    <dbReference type="NCBI Taxonomy" id="2951"/>
    <lineage>
        <taxon>Eukaryota</taxon>
        <taxon>Sar</taxon>
        <taxon>Alveolata</taxon>
        <taxon>Dinophyceae</taxon>
        <taxon>Suessiales</taxon>
        <taxon>Symbiodiniaceae</taxon>
        <taxon>Symbiodinium</taxon>
    </lineage>
</organism>
<evidence type="ECO:0000256" key="1">
    <source>
        <dbReference type="ARBA" id="ARBA00022737"/>
    </source>
</evidence>
<dbReference type="AlphaFoldDB" id="A0A1Q9F2V4"/>
<gene>
    <name evidence="4" type="primary">ANKHD1</name>
    <name evidence="4" type="ORF">AK812_SmicGene1888</name>
</gene>
<dbReference type="SMART" id="SM00248">
    <property type="entry name" value="ANK"/>
    <property type="match status" value="7"/>
</dbReference>
<feature type="repeat" description="ANK" evidence="3">
    <location>
        <begin position="299"/>
        <end position="331"/>
    </location>
</feature>
<feature type="repeat" description="ANK" evidence="3">
    <location>
        <begin position="233"/>
        <end position="265"/>
    </location>
</feature>
<dbReference type="PRINTS" id="PR01415">
    <property type="entry name" value="ANKYRIN"/>
</dbReference>
<proteinExistence type="predicted"/>
<keyword evidence="5" id="KW-1185">Reference proteome</keyword>
<dbReference type="OMA" id="IAYLLMD"/>
<evidence type="ECO:0000313" key="4">
    <source>
        <dbReference type="EMBL" id="OLQ14024.1"/>
    </source>
</evidence>
<evidence type="ECO:0000256" key="3">
    <source>
        <dbReference type="PROSITE-ProRule" id="PRU00023"/>
    </source>
</evidence>
<accession>A0A1Q9F2V4</accession>